<dbReference type="SUPFAM" id="SSF50978">
    <property type="entry name" value="WD40 repeat-like"/>
    <property type="match status" value="1"/>
</dbReference>
<dbReference type="EMBL" id="JAHWXT010000001">
    <property type="protein sequence ID" value="MCF0263755.1"/>
    <property type="molecule type" value="Genomic_DNA"/>
</dbReference>
<evidence type="ECO:0000313" key="1">
    <source>
        <dbReference type="EMBL" id="MCF0263755.1"/>
    </source>
</evidence>
<evidence type="ECO:0000313" key="2">
    <source>
        <dbReference type="Proteomes" id="UP000887320"/>
    </source>
</evidence>
<accession>A0A8X8KDN6</accession>
<reference evidence="1" key="1">
    <citation type="submission" date="2021-07" db="EMBL/GenBank/DDBJ databases">
        <authorList>
            <person name="Fernandez M."/>
            <person name="Pereira P."/>
            <person name="Torres Tejerizo G.A."/>
            <person name="Gonzalez P."/>
            <person name="Agostini E."/>
        </authorList>
    </citation>
    <scope>NUCLEOTIDE SEQUENCE</scope>
    <source>
        <strain evidence="1">SFC 500-1A</strain>
    </source>
</reference>
<dbReference type="AlphaFoldDB" id="A0A8X8KDN6"/>
<sequence length="356" mass="41650">MKQKHYNLKSLDSEILDITAIDADTCKIYIVTEKGYLYCYNLTQQQLQQLSITPLPLPVLNNRELRHYGAPKYQIKCSANGKFIAVYVDHGQFGVVINTQTLETVLHIDSQNYYEDTVSFSLAFTQFNSQDICIYRSDWNRLEAFNLTTNQLLTERYIAAYETEPPKHYLDYFHGALYVSPNNDYILDDGWIWHPVASPKVWSLSQWFKHNPFESEDGSSVQALCYRENWNAVMCWLDDQHVAIWNIELWDQEEFDLKPEPKNRSGIHLLSLAKTMWGDDYSANYWEMPEQTQQVFNLYADQNLLIIVGNENITTYAIADRILLNQIDNSRPQKQHKSRQSLLSFANKTVYETSYI</sequence>
<dbReference type="RefSeq" id="WP_234622825.1">
    <property type="nucleotide sequence ID" value="NZ_JAHWXT010000001.1"/>
</dbReference>
<organism evidence="1 2">
    <name type="scientific">Acinetobacter guillouiae</name>
    <name type="common">Acinetobacter genomosp. 11</name>
    <dbReference type="NCBI Taxonomy" id="106649"/>
    <lineage>
        <taxon>Bacteria</taxon>
        <taxon>Pseudomonadati</taxon>
        <taxon>Pseudomonadota</taxon>
        <taxon>Gammaproteobacteria</taxon>
        <taxon>Moraxellales</taxon>
        <taxon>Moraxellaceae</taxon>
        <taxon>Acinetobacter</taxon>
    </lineage>
</organism>
<gene>
    <name evidence="1" type="ORF">KW868_04645</name>
</gene>
<proteinExistence type="predicted"/>
<dbReference type="InterPro" id="IPR036322">
    <property type="entry name" value="WD40_repeat_dom_sf"/>
</dbReference>
<name>A0A8X8KDN6_ACIGI</name>
<dbReference type="Proteomes" id="UP000887320">
    <property type="component" value="Unassembled WGS sequence"/>
</dbReference>
<evidence type="ECO:0008006" key="3">
    <source>
        <dbReference type="Google" id="ProtNLM"/>
    </source>
</evidence>
<comment type="caution">
    <text evidence="1">The sequence shown here is derived from an EMBL/GenBank/DDBJ whole genome shotgun (WGS) entry which is preliminary data.</text>
</comment>
<protein>
    <recommendedName>
        <fullName evidence="3">WD40 repeat domain-containing protein</fullName>
    </recommendedName>
</protein>